<feature type="compositionally biased region" description="Basic and acidic residues" evidence="1">
    <location>
        <begin position="41"/>
        <end position="56"/>
    </location>
</feature>
<evidence type="ECO:0000256" key="1">
    <source>
        <dbReference type="SAM" id="MobiDB-lite"/>
    </source>
</evidence>
<proteinExistence type="predicted"/>
<evidence type="ECO:0000313" key="3">
    <source>
        <dbReference type="Proteomes" id="UP001163105"/>
    </source>
</evidence>
<keyword evidence="3" id="KW-1185">Reference proteome</keyword>
<dbReference type="Proteomes" id="UP001163105">
    <property type="component" value="Unassembled WGS sequence"/>
</dbReference>
<gene>
    <name evidence="2" type="ORF">O9K51_02789</name>
</gene>
<protein>
    <submittedName>
        <fullName evidence="2">Uncharacterized protein</fullName>
    </submittedName>
</protein>
<dbReference type="AlphaFoldDB" id="A0AB34FZ44"/>
<accession>A0AB34FZ44</accession>
<sequence length="88" mass="10141">MRERDAKEEDDERQASRAVSVEVRSLAVLEVWLMLSRCGKHDRQLQREAPPDRNKTSADSASSDRPPILALGSAFYKRYLRCSSEYVR</sequence>
<reference evidence="2" key="1">
    <citation type="submission" date="2023-01" db="EMBL/GenBank/DDBJ databases">
        <title>The growth and conidiation of Purpureocillium lavendulum are regulated by nitrogen source and histone H3K14 acetylation.</title>
        <authorList>
            <person name="Tang P."/>
            <person name="Han J."/>
            <person name="Zhang C."/>
            <person name="Tang P."/>
            <person name="Qi F."/>
            <person name="Zhang K."/>
            <person name="Liang L."/>
        </authorList>
    </citation>
    <scope>NUCLEOTIDE SEQUENCE</scope>
    <source>
        <strain evidence="2">YMF1.00683</strain>
    </source>
</reference>
<name>A0AB34FZ44_9HYPO</name>
<evidence type="ECO:0000313" key="2">
    <source>
        <dbReference type="EMBL" id="KAJ6444395.1"/>
    </source>
</evidence>
<comment type="caution">
    <text evidence="2">The sequence shown here is derived from an EMBL/GenBank/DDBJ whole genome shotgun (WGS) entry which is preliminary data.</text>
</comment>
<feature type="region of interest" description="Disordered" evidence="1">
    <location>
        <begin position="41"/>
        <end position="67"/>
    </location>
</feature>
<organism evidence="2 3">
    <name type="scientific">Purpureocillium lavendulum</name>
    <dbReference type="NCBI Taxonomy" id="1247861"/>
    <lineage>
        <taxon>Eukaryota</taxon>
        <taxon>Fungi</taxon>
        <taxon>Dikarya</taxon>
        <taxon>Ascomycota</taxon>
        <taxon>Pezizomycotina</taxon>
        <taxon>Sordariomycetes</taxon>
        <taxon>Hypocreomycetidae</taxon>
        <taxon>Hypocreales</taxon>
        <taxon>Ophiocordycipitaceae</taxon>
        <taxon>Purpureocillium</taxon>
    </lineage>
</organism>
<dbReference type="EMBL" id="JAQHRD010000002">
    <property type="protein sequence ID" value="KAJ6444395.1"/>
    <property type="molecule type" value="Genomic_DNA"/>
</dbReference>